<name>A0A078AAX3_STYLE</name>
<evidence type="ECO:0000313" key="3">
    <source>
        <dbReference type="Proteomes" id="UP000039865"/>
    </source>
</evidence>
<dbReference type="InParanoid" id="A0A078AAX3"/>
<organism evidence="2 3">
    <name type="scientific">Stylonychia lemnae</name>
    <name type="common">Ciliate</name>
    <dbReference type="NCBI Taxonomy" id="5949"/>
    <lineage>
        <taxon>Eukaryota</taxon>
        <taxon>Sar</taxon>
        <taxon>Alveolata</taxon>
        <taxon>Ciliophora</taxon>
        <taxon>Intramacronucleata</taxon>
        <taxon>Spirotrichea</taxon>
        <taxon>Stichotrichia</taxon>
        <taxon>Sporadotrichida</taxon>
        <taxon>Oxytrichidae</taxon>
        <taxon>Stylonychinae</taxon>
        <taxon>Stylonychia</taxon>
    </lineage>
</organism>
<feature type="compositionally biased region" description="Basic residues" evidence="1">
    <location>
        <begin position="90"/>
        <end position="109"/>
    </location>
</feature>
<protein>
    <submittedName>
        <fullName evidence="2">Uncharacterized protein</fullName>
    </submittedName>
</protein>
<feature type="compositionally biased region" description="Polar residues" evidence="1">
    <location>
        <begin position="80"/>
        <end position="89"/>
    </location>
</feature>
<sequence length="186" mass="20916">MGACMSEQNLKSSVKSTTQVTKAATISMKGERFKEHQTINDSHSSQQNGHYQNGSTQNNLSNGDNQINDTKNHNKPLAPIQQNGQIQSPTKKRAAQSNSKCKKHKKVRASIHNHHTLHRRKNFLEPWSCSAQFGDGAGCKSENPNFLPGMGIKKWICKECPYFLCKECVKFYTEKYHNESSSSDSD</sequence>
<feature type="compositionally biased region" description="Polar residues" evidence="1">
    <location>
        <begin position="39"/>
        <end position="69"/>
    </location>
</feature>
<dbReference type="EMBL" id="CCKQ01007612">
    <property type="protein sequence ID" value="CDW79006.1"/>
    <property type="molecule type" value="Genomic_DNA"/>
</dbReference>
<accession>A0A078AAX3</accession>
<dbReference type="AlphaFoldDB" id="A0A078AAX3"/>
<feature type="compositionally biased region" description="Polar residues" evidence="1">
    <location>
        <begin position="1"/>
        <end position="24"/>
    </location>
</feature>
<evidence type="ECO:0000313" key="2">
    <source>
        <dbReference type="EMBL" id="CDW79006.1"/>
    </source>
</evidence>
<proteinExistence type="predicted"/>
<dbReference type="Proteomes" id="UP000039865">
    <property type="component" value="Unassembled WGS sequence"/>
</dbReference>
<keyword evidence="3" id="KW-1185">Reference proteome</keyword>
<reference evidence="2 3" key="1">
    <citation type="submission" date="2014-06" db="EMBL/GenBank/DDBJ databases">
        <authorList>
            <person name="Swart Estienne"/>
        </authorList>
    </citation>
    <scope>NUCLEOTIDE SEQUENCE [LARGE SCALE GENOMIC DNA]</scope>
    <source>
        <strain evidence="2 3">130c</strain>
    </source>
</reference>
<feature type="compositionally biased region" description="Basic and acidic residues" evidence="1">
    <location>
        <begin position="29"/>
        <end position="38"/>
    </location>
</feature>
<gene>
    <name evidence="2" type="primary">Contig5925.g6349</name>
    <name evidence="2" type="ORF">STYLEM_7991</name>
</gene>
<feature type="region of interest" description="Disordered" evidence="1">
    <location>
        <begin position="1"/>
        <end position="109"/>
    </location>
</feature>
<evidence type="ECO:0000256" key="1">
    <source>
        <dbReference type="SAM" id="MobiDB-lite"/>
    </source>
</evidence>